<evidence type="ECO:0000313" key="1">
    <source>
        <dbReference type="EMBL" id="KAK6760018.1"/>
    </source>
</evidence>
<name>A0ABR1EBP2_NECAM</name>
<keyword evidence="2" id="KW-1185">Reference proteome</keyword>
<dbReference type="EMBL" id="JAVFWL010000006">
    <property type="protein sequence ID" value="KAK6760018.1"/>
    <property type="molecule type" value="Genomic_DNA"/>
</dbReference>
<evidence type="ECO:0000313" key="2">
    <source>
        <dbReference type="Proteomes" id="UP001303046"/>
    </source>
</evidence>
<dbReference type="Proteomes" id="UP001303046">
    <property type="component" value="Unassembled WGS sequence"/>
</dbReference>
<dbReference type="SUPFAM" id="SSF53335">
    <property type="entry name" value="S-adenosyl-L-methionine-dependent methyltransferases"/>
    <property type="match status" value="1"/>
</dbReference>
<gene>
    <name evidence="1" type="primary">Necator_chrX.g21678</name>
    <name evidence="1" type="ORF">RB195_021517</name>
</gene>
<reference evidence="1 2" key="1">
    <citation type="submission" date="2023-08" db="EMBL/GenBank/DDBJ databases">
        <title>A Necator americanus chromosomal reference genome.</title>
        <authorList>
            <person name="Ilik V."/>
            <person name="Petrzelkova K.J."/>
            <person name="Pardy F."/>
            <person name="Fuh T."/>
            <person name="Niatou-Singa F.S."/>
            <person name="Gouil Q."/>
            <person name="Baker L."/>
            <person name="Ritchie M.E."/>
            <person name="Jex A.R."/>
            <person name="Gazzola D."/>
            <person name="Li H."/>
            <person name="Toshio Fujiwara R."/>
            <person name="Zhan B."/>
            <person name="Aroian R.V."/>
            <person name="Pafco B."/>
            <person name="Schwarz E.M."/>
        </authorList>
    </citation>
    <scope>NUCLEOTIDE SEQUENCE [LARGE SCALE GENOMIC DNA]</scope>
    <source>
        <strain evidence="1 2">Aroian</strain>
        <tissue evidence="1">Whole animal</tissue>
    </source>
</reference>
<evidence type="ECO:0008006" key="3">
    <source>
        <dbReference type="Google" id="ProtNLM"/>
    </source>
</evidence>
<dbReference type="InterPro" id="IPR029063">
    <property type="entry name" value="SAM-dependent_MTases_sf"/>
</dbReference>
<comment type="caution">
    <text evidence="1">The sequence shown here is derived from an EMBL/GenBank/DDBJ whole genome shotgun (WGS) entry which is preliminary data.</text>
</comment>
<accession>A0ABR1EBP2</accession>
<organism evidence="1 2">
    <name type="scientific">Necator americanus</name>
    <name type="common">Human hookworm</name>
    <dbReference type="NCBI Taxonomy" id="51031"/>
    <lineage>
        <taxon>Eukaryota</taxon>
        <taxon>Metazoa</taxon>
        <taxon>Ecdysozoa</taxon>
        <taxon>Nematoda</taxon>
        <taxon>Chromadorea</taxon>
        <taxon>Rhabditida</taxon>
        <taxon>Rhabditina</taxon>
        <taxon>Rhabditomorpha</taxon>
        <taxon>Strongyloidea</taxon>
        <taxon>Ancylostomatidae</taxon>
        <taxon>Bunostominae</taxon>
        <taxon>Necator</taxon>
    </lineage>
</organism>
<proteinExistence type="predicted"/>
<dbReference type="Gene3D" id="3.40.50.150">
    <property type="entry name" value="Vaccinia Virus protein VP39"/>
    <property type="match status" value="1"/>
</dbReference>
<sequence>MSKIIPLISSSLVLLLSFVIAYLLNNSLSTREKQSEVNGTKEGVRLQKKELIIRERLLSVPEHKVDEICSELDQTCFLITDRVEEVNNRLLAYRALRRKGPEGVLTLSDARILPPSPLTWVNFNTKNWKIDKTTIRLEYARLMVAGAFISGALDFNSTDKQYVLLIGLGGGVINNYLTSMPNHTIDVTVVDIDPVMKRIAEKWFNFEHSPLHRIVIDDGVRYVHEAAKKGLKYNAILLDVCYNVRLPMMCPIEEFLTDDVIAAMRAITSETGVVIVNIITTKQATNAADQVNFLFSRHFPSCYLMSDGVIDRMLFCSAKEKNSWLDNRDELFNRYVAVDAALGFQLVQRKKFTPNDLTPNKN</sequence>
<protein>
    <recommendedName>
        <fullName evidence="3">Methyltransferase-like protein 13</fullName>
    </recommendedName>
</protein>